<evidence type="ECO:0000256" key="3">
    <source>
        <dbReference type="HAMAP-Rule" id="MF_01365"/>
    </source>
</evidence>
<gene>
    <name evidence="3" type="primary">rplF</name>
    <name evidence="7" type="ORF">A2382_05215</name>
</gene>
<dbReference type="Gene3D" id="3.90.930.12">
    <property type="entry name" value="Ribosomal protein L6, alpha-beta domain"/>
    <property type="match status" value="2"/>
</dbReference>
<name>A0A1F8CUP7_9BACT</name>
<dbReference type="Proteomes" id="UP000178999">
    <property type="component" value="Unassembled WGS sequence"/>
</dbReference>
<keyword evidence="3 5" id="KW-0699">rRNA-binding</keyword>
<evidence type="ECO:0000256" key="2">
    <source>
        <dbReference type="ARBA" id="ARBA00023274"/>
    </source>
</evidence>
<dbReference type="InterPro" id="IPR036789">
    <property type="entry name" value="Ribosomal_uL6-like_a/b-dom_sf"/>
</dbReference>
<evidence type="ECO:0000256" key="4">
    <source>
        <dbReference type="RuleBase" id="RU003869"/>
    </source>
</evidence>
<keyword evidence="3 5" id="KW-0694">RNA-binding</keyword>
<dbReference type="GO" id="GO:0022625">
    <property type="term" value="C:cytosolic large ribosomal subunit"/>
    <property type="evidence" value="ECO:0007669"/>
    <property type="project" value="UniProtKB-UniRule"/>
</dbReference>
<dbReference type="AlphaFoldDB" id="A0A1F8CUP7"/>
<feature type="domain" description="Large ribosomal subunit protein uL6 alpha-beta" evidence="6">
    <location>
        <begin position="11"/>
        <end position="82"/>
    </location>
</feature>
<dbReference type="GO" id="GO:0003735">
    <property type="term" value="F:structural constituent of ribosome"/>
    <property type="evidence" value="ECO:0007669"/>
    <property type="project" value="UniProtKB-UniRule"/>
</dbReference>
<dbReference type="PIRSF" id="PIRSF002162">
    <property type="entry name" value="Ribosomal_L6"/>
    <property type="match status" value="1"/>
</dbReference>
<evidence type="ECO:0000313" key="8">
    <source>
        <dbReference type="Proteomes" id="UP000178999"/>
    </source>
</evidence>
<proteinExistence type="inferred from homology"/>
<protein>
    <recommendedName>
        <fullName evidence="3">Large ribosomal subunit protein uL6</fullName>
    </recommendedName>
</protein>
<reference evidence="7 8" key="1">
    <citation type="journal article" date="2016" name="Nat. Commun.">
        <title>Thousands of microbial genomes shed light on interconnected biogeochemical processes in an aquifer system.</title>
        <authorList>
            <person name="Anantharaman K."/>
            <person name="Brown C.T."/>
            <person name="Hug L.A."/>
            <person name="Sharon I."/>
            <person name="Castelle C.J."/>
            <person name="Probst A.J."/>
            <person name="Thomas B.C."/>
            <person name="Singh A."/>
            <person name="Wilkins M.J."/>
            <person name="Karaoz U."/>
            <person name="Brodie E.L."/>
            <person name="Williams K.H."/>
            <person name="Hubbard S.S."/>
            <person name="Banfield J.F."/>
        </authorList>
    </citation>
    <scope>NUCLEOTIDE SEQUENCE [LARGE SCALE GENOMIC DNA]</scope>
</reference>
<feature type="domain" description="Large ribosomal subunit protein uL6 alpha-beta" evidence="6">
    <location>
        <begin position="90"/>
        <end position="163"/>
    </location>
</feature>
<dbReference type="EMBL" id="MGHY01000005">
    <property type="protein sequence ID" value="OGM80053.1"/>
    <property type="molecule type" value="Genomic_DNA"/>
</dbReference>
<dbReference type="Pfam" id="PF00347">
    <property type="entry name" value="Ribosomal_L6"/>
    <property type="match status" value="2"/>
</dbReference>
<accession>A0A1F8CUP7</accession>
<dbReference type="PANTHER" id="PTHR11655">
    <property type="entry name" value="60S/50S RIBOSOMAL PROTEIN L6/L9"/>
    <property type="match status" value="1"/>
</dbReference>
<dbReference type="PANTHER" id="PTHR11655:SF14">
    <property type="entry name" value="LARGE RIBOSOMAL SUBUNIT PROTEIN UL6M"/>
    <property type="match status" value="1"/>
</dbReference>
<dbReference type="InterPro" id="IPR020040">
    <property type="entry name" value="Ribosomal_uL6_a/b-dom"/>
</dbReference>
<evidence type="ECO:0000256" key="5">
    <source>
        <dbReference type="RuleBase" id="RU003870"/>
    </source>
</evidence>
<evidence type="ECO:0000256" key="1">
    <source>
        <dbReference type="ARBA" id="ARBA00022980"/>
    </source>
</evidence>
<organism evidence="7 8">
    <name type="scientific">Candidatus Woesebacteria bacterium RIFOXYB1_FULL_38_16</name>
    <dbReference type="NCBI Taxonomy" id="1802538"/>
    <lineage>
        <taxon>Bacteria</taxon>
        <taxon>Candidatus Woeseibacteriota</taxon>
    </lineage>
</organism>
<keyword evidence="1 3" id="KW-0689">Ribosomal protein</keyword>
<dbReference type="SUPFAM" id="SSF56053">
    <property type="entry name" value="Ribosomal protein L6"/>
    <property type="match status" value="2"/>
</dbReference>
<dbReference type="InterPro" id="IPR019906">
    <property type="entry name" value="Ribosomal_uL6_bac-type"/>
</dbReference>
<dbReference type="NCBIfam" id="TIGR03654">
    <property type="entry name" value="L6_bact"/>
    <property type="match status" value="1"/>
</dbReference>
<dbReference type="GO" id="GO:0019843">
    <property type="term" value="F:rRNA binding"/>
    <property type="evidence" value="ECO:0007669"/>
    <property type="project" value="UniProtKB-UniRule"/>
</dbReference>
<dbReference type="HAMAP" id="MF_01365_B">
    <property type="entry name" value="Ribosomal_uL6_B"/>
    <property type="match status" value="1"/>
</dbReference>
<dbReference type="InterPro" id="IPR000702">
    <property type="entry name" value="Ribosomal_uL6-like"/>
</dbReference>
<evidence type="ECO:0000313" key="7">
    <source>
        <dbReference type="EMBL" id="OGM80053.1"/>
    </source>
</evidence>
<sequence length="182" mass="19554">MARFGKLPVQIPAGVTIDITSEKVVVKGAKGEIERQIPQGVVVKKTDSVVLVEKLNNSKQAASTQGTIRSHVLNMIHGVTVGWKKDLEIVGAGFRAEVRGKDLVMNIGYSHPIVVPVPQGISLKVEKSIISVEGVDKEMVGYVSALIRSKREPEPYKGAGIKYTDEVVRRKAGKQAGKSTGA</sequence>
<comment type="function">
    <text evidence="3 5">This protein binds to the 23S rRNA, and is important in its secondary structure. It is located near the subunit interface in the base of the L7/L12 stalk, and near the tRNA binding site of the peptidyltransferase center.</text>
</comment>
<comment type="caution">
    <text evidence="7">The sequence shown here is derived from an EMBL/GenBank/DDBJ whole genome shotgun (WGS) entry which is preliminary data.</text>
</comment>
<dbReference type="GO" id="GO:0002181">
    <property type="term" value="P:cytoplasmic translation"/>
    <property type="evidence" value="ECO:0007669"/>
    <property type="project" value="TreeGrafter"/>
</dbReference>
<comment type="subunit">
    <text evidence="3">Part of the 50S ribosomal subunit.</text>
</comment>
<evidence type="ECO:0000259" key="6">
    <source>
        <dbReference type="Pfam" id="PF00347"/>
    </source>
</evidence>
<dbReference type="STRING" id="1802538.A2382_05215"/>
<dbReference type="PRINTS" id="PR00059">
    <property type="entry name" value="RIBOSOMALL6"/>
</dbReference>
<comment type="similarity">
    <text evidence="3 4">Belongs to the universal ribosomal protein uL6 family.</text>
</comment>
<keyword evidence="2 3" id="KW-0687">Ribonucleoprotein</keyword>